<dbReference type="Proteomes" id="UP001305414">
    <property type="component" value="Unassembled WGS sequence"/>
</dbReference>
<proteinExistence type="predicted"/>
<name>A0AAN7UIV7_9PEZI</name>
<organism evidence="2 3">
    <name type="scientific">Xylaria bambusicola</name>
    <dbReference type="NCBI Taxonomy" id="326684"/>
    <lineage>
        <taxon>Eukaryota</taxon>
        <taxon>Fungi</taxon>
        <taxon>Dikarya</taxon>
        <taxon>Ascomycota</taxon>
        <taxon>Pezizomycotina</taxon>
        <taxon>Sordariomycetes</taxon>
        <taxon>Xylariomycetidae</taxon>
        <taxon>Xylariales</taxon>
        <taxon>Xylariaceae</taxon>
        <taxon>Xylaria</taxon>
    </lineage>
</organism>
<protein>
    <submittedName>
        <fullName evidence="2">Uncharacterized protein</fullName>
    </submittedName>
</protein>
<evidence type="ECO:0000313" key="3">
    <source>
        <dbReference type="Proteomes" id="UP001305414"/>
    </source>
</evidence>
<accession>A0AAN7UIV7</accession>
<keyword evidence="3" id="KW-1185">Reference proteome</keyword>
<dbReference type="AlphaFoldDB" id="A0AAN7UIV7"/>
<gene>
    <name evidence="2" type="ORF">RRF57_009038</name>
</gene>
<reference evidence="2 3" key="1">
    <citation type="submission" date="2023-10" db="EMBL/GenBank/DDBJ databases">
        <title>Draft genome sequence of Xylaria bambusicola isolate GMP-LS, the root and basal stem rot pathogen of sugarcane in Indonesia.</title>
        <authorList>
            <person name="Selvaraj P."/>
            <person name="Muralishankar V."/>
            <person name="Muruganantham S."/>
            <person name="Sp S."/>
            <person name="Haryani S."/>
            <person name="Lau K.J.X."/>
            <person name="Naqvi N.I."/>
        </authorList>
    </citation>
    <scope>NUCLEOTIDE SEQUENCE [LARGE SCALE GENOMIC DNA]</scope>
    <source>
        <strain evidence="2">GMP-LS</strain>
    </source>
</reference>
<evidence type="ECO:0000313" key="2">
    <source>
        <dbReference type="EMBL" id="KAK5633325.1"/>
    </source>
</evidence>
<comment type="caution">
    <text evidence="2">The sequence shown here is derived from an EMBL/GenBank/DDBJ whole genome shotgun (WGS) entry which is preliminary data.</text>
</comment>
<dbReference type="EMBL" id="JAWHQM010000031">
    <property type="protein sequence ID" value="KAK5633325.1"/>
    <property type="molecule type" value="Genomic_DNA"/>
</dbReference>
<feature type="region of interest" description="Disordered" evidence="1">
    <location>
        <begin position="48"/>
        <end position="82"/>
    </location>
</feature>
<evidence type="ECO:0000256" key="1">
    <source>
        <dbReference type="SAM" id="MobiDB-lite"/>
    </source>
</evidence>
<sequence length="126" mass="14400">MTCSEGQEDVGDAEAIGHKLEVDMMMLGGVWPQFSARHEEYCLGDATDRGLPQDSVTWNGLDNRRLPDISPPPPQTPQNGTELYDSWHERIYRDVIAEVKVRQAARVRHVRNEEGYQEFSDEMMAH</sequence>